<evidence type="ECO:0000259" key="1">
    <source>
        <dbReference type="Pfam" id="PF04389"/>
    </source>
</evidence>
<dbReference type="GO" id="GO:0008235">
    <property type="term" value="F:metalloexopeptidase activity"/>
    <property type="evidence" value="ECO:0007669"/>
    <property type="project" value="InterPro"/>
</dbReference>
<reference evidence="3" key="1">
    <citation type="submission" date="2016-10" db="EMBL/GenBank/DDBJ databases">
        <authorList>
            <person name="Varghese N."/>
            <person name="Submissions S."/>
        </authorList>
    </citation>
    <scope>NUCLEOTIDE SEQUENCE [LARGE SCALE GENOMIC DNA]</scope>
    <source>
        <strain evidence="3">DSM 22900</strain>
    </source>
</reference>
<sequence>MVIFGPGYIRLAMHLRPPVVFFLLLLTVFLHGPYAHAQYAKEPVVLKHVHRLASDKMKGRGAGSPELERAARYIEKHFKKYRLQPLGTEGYRQAFTATVRRVTVADSIRKADNIIGFLDNGAPHTIIVGAHYDHLGTGQQGGSLDSLPQGKIHNGADDNASGVAGLLELARHFSQNGRKEPYNFLFIAFAAEELGLQGSRHFTDHPTLPLEQVHFMLNMDMIGRYHPERGIGIGGYGTSPAWPEVFSAVETDTKFFTDNAGSGGSDHHVFYRKGIPVLFFHTGGHPDYHRPGDDPDKINYPALAGIIDLEIQLIEHAMKQGKLTFSPTD</sequence>
<proteinExistence type="predicted"/>
<dbReference type="Pfam" id="PF04389">
    <property type="entry name" value="Peptidase_M28"/>
    <property type="match status" value="1"/>
</dbReference>
<feature type="domain" description="Peptidase M28" evidence="1">
    <location>
        <begin position="113"/>
        <end position="309"/>
    </location>
</feature>
<dbReference type="SUPFAM" id="SSF53187">
    <property type="entry name" value="Zn-dependent exopeptidases"/>
    <property type="match status" value="1"/>
</dbReference>
<dbReference type="Gene3D" id="3.40.630.10">
    <property type="entry name" value="Zn peptidases"/>
    <property type="match status" value="1"/>
</dbReference>
<protein>
    <submittedName>
        <fullName evidence="2">Peptidase family M28</fullName>
    </submittedName>
</protein>
<evidence type="ECO:0000313" key="2">
    <source>
        <dbReference type="EMBL" id="SFB93349.1"/>
    </source>
</evidence>
<keyword evidence="3" id="KW-1185">Reference proteome</keyword>
<dbReference type="Proteomes" id="UP000199577">
    <property type="component" value="Unassembled WGS sequence"/>
</dbReference>
<dbReference type="InterPro" id="IPR007484">
    <property type="entry name" value="Peptidase_M28"/>
</dbReference>
<evidence type="ECO:0000313" key="3">
    <source>
        <dbReference type="Proteomes" id="UP000199577"/>
    </source>
</evidence>
<dbReference type="EMBL" id="FOLL01000002">
    <property type="protein sequence ID" value="SFB93349.1"/>
    <property type="molecule type" value="Genomic_DNA"/>
</dbReference>
<dbReference type="PANTHER" id="PTHR12147:SF26">
    <property type="entry name" value="PEPTIDASE M28 DOMAIN-CONTAINING PROTEIN"/>
    <property type="match status" value="1"/>
</dbReference>
<name>A0A1I1F1M8_9SPHI</name>
<accession>A0A1I1F1M8</accession>
<dbReference type="STRING" id="623281.SAMN05421747_102192"/>
<dbReference type="GO" id="GO:0006508">
    <property type="term" value="P:proteolysis"/>
    <property type="evidence" value="ECO:0007669"/>
    <property type="project" value="InterPro"/>
</dbReference>
<gene>
    <name evidence="2" type="ORF">SAMN05421747_102192</name>
</gene>
<dbReference type="InterPro" id="IPR045175">
    <property type="entry name" value="M28_fam"/>
</dbReference>
<dbReference type="PANTHER" id="PTHR12147">
    <property type="entry name" value="METALLOPEPTIDASE M28 FAMILY MEMBER"/>
    <property type="match status" value="1"/>
</dbReference>
<organism evidence="2 3">
    <name type="scientific">Parapedobacter composti</name>
    <dbReference type="NCBI Taxonomy" id="623281"/>
    <lineage>
        <taxon>Bacteria</taxon>
        <taxon>Pseudomonadati</taxon>
        <taxon>Bacteroidota</taxon>
        <taxon>Sphingobacteriia</taxon>
        <taxon>Sphingobacteriales</taxon>
        <taxon>Sphingobacteriaceae</taxon>
        <taxon>Parapedobacter</taxon>
    </lineage>
</organism>
<dbReference type="AlphaFoldDB" id="A0A1I1F1M8"/>